<evidence type="ECO:0000313" key="11">
    <source>
        <dbReference type="Proteomes" id="UP000245396"/>
    </source>
</evidence>
<dbReference type="GO" id="GO:0055085">
    <property type="term" value="P:transmembrane transport"/>
    <property type="evidence" value="ECO:0007669"/>
    <property type="project" value="InterPro"/>
</dbReference>
<dbReference type="PROSITE" id="PS50928">
    <property type="entry name" value="ABC_TM1"/>
    <property type="match status" value="1"/>
</dbReference>
<proteinExistence type="inferred from homology"/>
<dbReference type="CDD" id="cd06261">
    <property type="entry name" value="TM_PBP2"/>
    <property type="match status" value="1"/>
</dbReference>
<evidence type="ECO:0000259" key="9">
    <source>
        <dbReference type="PROSITE" id="PS50928"/>
    </source>
</evidence>
<dbReference type="STRING" id="1192868.GCA_000304395_00355"/>
<dbReference type="Pfam" id="PF00528">
    <property type="entry name" value="BPD_transp_1"/>
    <property type="match status" value="1"/>
</dbReference>
<feature type="domain" description="ABC transmembrane type-1" evidence="9">
    <location>
        <begin position="80"/>
        <end position="286"/>
    </location>
</feature>
<comment type="caution">
    <text evidence="10">The sequence shown here is derived from an EMBL/GenBank/DDBJ whole genome shotgun (WGS) entry which is preliminary data.</text>
</comment>
<feature type="transmembrane region" description="Helical" evidence="8">
    <location>
        <begin position="209"/>
        <end position="238"/>
    </location>
</feature>
<dbReference type="PANTHER" id="PTHR42929">
    <property type="entry name" value="INNER MEMBRANE ABC TRANSPORTER PERMEASE PROTEIN YDCU-RELATED-RELATED"/>
    <property type="match status" value="1"/>
</dbReference>
<feature type="transmembrane region" description="Helical" evidence="8">
    <location>
        <begin position="166"/>
        <end position="188"/>
    </location>
</feature>
<evidence type="ECO:0000256" key="8">
    <source>
        <dbReference type="RuleBase" id="RU363032"/>
    </source>
</evidence>
<keyword evidence="4" id="KW-1003">Cell membrane</keyword>
<comment type="subcellular location">
    <subcellularLocation>
        <location evidence="1 8">Cell membrane</location>
        <topology evidence="1 8">Multi-pass membrane protein</topology>
    </subcellularLocation>
</comment>
<evidence type="ECO:0000313" key="10">
    <source>
        <dbReference type="EMBL" id="PWJ82274.1"/>
    </source>
</evidence>
<sequence length="298" mass="32123">MSATEAAPRVETPTIGVGRIGPVWMLVPALVLLIGFFVLPYLSIITMSLREASTRAVYGEGFTLAHYATALGDPFIWRILGRTLLMGAIVTVITLLLGYPVAYHLANSRSRWTSLLYIFVLSPLLVGLVVRTFAWMIILSNNGVANKALMAMGLVDFPLQLMNNSLGVTIALTHVFLPFVILPLLGNLQAISPDLAMASRSLGNSRMRTFLKVTLPLSLPGIQAGSILVFVLSISAYVTPAMLGGTGGRTMSVLVVQYLVDNFRWPAGAALAIIMAIVALIVVGLYLKLTARAMRRLP</sequence>
<evidence type="ECO:0000256" key="6">
    <source>
        <dbReference type="ARBA" id="ARBA00022989"/>
    </source>
</evidence>
<keyword evidence="3 8" id="KW-0813">Transport</keyword>
<dbReference type="InterPro" id="IPR035906">
    <property type="entry name" value="MetI-like_sf"/>
</dbReference>
<dbReference type="SUPFAM" id="SSF161098">
    <property type="entry name" value="MetI-like"/>
    <property type="match status" value="1"/>
</dbReference>
<feature type="transmembrane region" description="Helical" evidence="8">
    <location>
        <begin position="115"/>
        <end position="138"/>
    </location>
</feature>
<feature type="transmembrane region" description="Helical" evidence="8">
    <location>
        <begin position="23"/>
        <end position="44"/>
    </location>
</feature>
<organism evidence="10 11">
    <name type="scientific">Pseudaminobacter salicylatoxidans</name>
    <dbReference type="NCBI Taxonomy" id="93369"/>
    <lineage>
        <taxon>Bacteria</taxon>
        <taxon>Pseudomonadati</taxon>
        <taxon>Pseudomonadota</taxon>
        <taxon>Alphaproteobacteria</taxon>
        <taxon>Hyphomicrobiales</taxon>
        <taxon>Phyllobacteriaceae</taxon>
        <taxon>Pseudaminobacter</taxon>
    </lineage>
</organism>
<name>A0A316C131_PSESE</name>
<feature type="transmembrane region" description="Helical" evidence="8">
    <location>
        <begin position="56"/>
        <end position="77"/>
    </location>
</feature>
<evidence type="ECO:0000256" key="7">
    <source>
        <dbReference type="ARBA" id="ARBA00023136"/>
    </source>
</evidence>
<dbReference type="Gene3D" id="1.10.3720.10">
    <property type="entry name" value="MetI-like"/>
    <property type="match status" value="1"/>
</dbReference>
<dbReference type="Proteomes" id="UP000245396">
    <property type="component" value="Unassembled WGS sequence"/>
</dbReference>
<evidence type="ECO:0000256" key="4">
    <source>
        <dbReference type="ARBA" id="ARBA00022475"/>
    </source>
</evidence>
<protein>
    <submittedName>
        <fullName evidence="10">Putative spermidine/putrescine transport system permease protein</fullName>
    </submittedName>
</protein>
<dbReference type="RefSeq" id="WP_109613296.1">
    <property type="nucleotide sequence ID" value="NZ_QGGG01000009.1"/>
</dbReference>
<evidence type="ECO:0000256" key="3">
    <source>
        <dbReference type="ARBA" id="ARBA00022448"/>
    </source>
</evidence>
<comment type="similarity">
    <text evidence="2">Belongs to the binding-protein-dependent transport system permease family. CysTW subfamily.</text>
</comment>
<feature type="transmembrane region" description="Helical" evidence="8">
    <location>
        <begin position="265"/>
        <end position="287"/>
    </location>
</feature>
<dbReference type="InterPro" id="IPR000515">
    <property type="entry name" value="MetI-like"/>
</dbReference>
<keyword evidence="11" id="KW-1185">Reference proteome</keyword>
<keyword evidence="7 8" id="KW-0472">Membrane</keyword>
<keyword evidence="6 8" id="KW-1133">Transmembrane helix</keyword>
<gene>
    <name evidence="10" type="ORF">C7441_10942</name>
</gene>
<dbReference type="OrthoDB" id="9807047at2"/>
<reference evidence="10 11" key="1">
    <citation type="submission" date="2018-05" db="EMBL/GenBank/DDBJ databases">
        <title>Genomic Encyclopedia of Type Strains, Phase IV (KMG-IV): sequencing the most valuable type-strain genomes for metagenomic binning, comparative biology and taxonomic classification.</title>
        <authorList>
            <person name="Goeker M."/>
        </authorList>
    </citation>
    <scope>NUCLEOTIDE SEQUENCE [LARGE SCALE GENOMIC DNA]</scope>
    <source>
        <strain evidence="10 11">DSM 6986</strain>
    </source>
</reference>
<dbReference type="PANTHER" id="PTHR42929:SF5">
    <property type="entry name" value="ABC TRANSPORTER PERMEASE PROTEIN"/>
    <property type="match status" value="1"/>
</dbReference>
<dbReference type="GO" id="GO:0005886">
    <property type="term" value="C:plasma membrane"/>
    <property type="evidence" value="ECO:0007669"/>
    <property type="project" value="UniProtKB-SubCell"/>
</dbReference>
<dbReference type="EMBL" id="QGGG01000009">
    <property type="protein sequence ID" value="PWJ82274.1"/>
    <property type="molecule type" value="Genomic_DNA"/>
</dbReference>
<evidence type="ECO:0000256" key="2">
    <source>
        <dbReference type="ARBA" id="ARBA00007069"/>
    </source>
</evidence>
<evidence type="ECO:0000256" key="1">
    <source>
        <dbReference type="ARBA" id="ARBA00004651"/>
    </source>
</evidence>
<keyword evidence="5 8" id="KW-0812">Transmembrane</keyword>
<evidence type="ECO:0000256" key="5">
    <source>
        <dbReference type="ARBA" id="ARBA00022692"/>
    </source>
</evidence>
<accession>A0A316C131</accession>
<feature type="transmembrane region" description="Helical" evidence="8">
    <location>
        <begin position="83"/>
        <end position="103"/>
    </location>
</feature>
<dbReference type="AlphaFoldDB" id="A0A316C131"/>